<evidence type="ECO:0000313" key="2">
    <source>
        <dbReference type="Proteomes" id="UP001501721"/>
    </source>
</evidence>
<sequence>MAVTLDEVAQFGEGVIERLPVESGQHDGGHGAFVLWRQRQVGAGHGNGSWHAPLPGDFTA</sequence>
<gene>
    <name evidence="1" type="ORF">GCM10010422_11730</name>
</gene>
<protein>
    <submittedName>
        <fullName evidence="1">Uncharacterized protein</fullName>
    </submittedName>
</protein>
<dbReference type="EMBL" id="BAAATL010000005">
    <property type="protein sequence ID" value="GAA2471069.1"/>
    <property type="molecule type" value="Genomic_DNA"/>
</dbReference>
<comment type="caution">
    <text evidence="1">The sequence shown here is derived from an EMBL/GenBank/DDBJ whole genome shotgun (WGS) entry which is preliminary data.</text>
</comment>
<dbReference type="Proteomes" id="UP001501721">
    <property type="component" value="Unassembled WGS sequence"/>
</dbReference>
<evidence type="ECO:0000313" key="1">
    <source>
        <dbReference type="EMBL" id="GAA2471069.1"/>
    </source>
</evidence>
<name>A0ABN3KSX8_9ACTN</name>
<keyword evidence="2" id="KW-1185">Reference proteome</keyword>
<accession>A0ABN3KSX8</accession>
<organism evidence="1 2">
    <name type="scientific">Streptomyces graminearus</name>
    <dbReference type="NCBI Taxonomy" id="284030"/>
    <lineage>
        <taxon>Bacteria</taxon>
        <taxon>Bacillati</taxon>
        <taxon>Actinomycetota</taxon>
        <taxon>Actinomycetes</taxon>
        <taxon>Kitasatosporales</taxon>
        <taxon>Streptomycetaceae</taxon>
        <taxon>Streptomyces</taxon>
    </lineage>
</organism>
<reference evidence="2" key="1">
    <citation type="journal article" date="2019" name="Int. J. Syst. Evol. Microbiol.">
        <title>The Global Catalogue of Microorganisms (GCM) 10K type strain sequencing project: providing services to taxonomists for standard genome sequencing and annotation.</title>
        <authorList>
            <consortium name="The Broad Institute Genomics Platform"/>
            <consortium name="The Broad Institute Genome Sequencing Center for Infectious Disease"/>
            <person name="Wu L."/>
            <person name="Ma J."/>
        </authorList>
    </citation>
    <scope>NUCLEOTIDE SEQUENCE [LARGE SCALE GENOMIC DNA]</scope>
    <source>
        <strain evidence="2">JCM 6923</strain>
    </source>
</reference>
<proteinExistence type="predicted"/>